<accession>A0A4Z1JDX9</accession>
<name>A0A4Z1JDX9_9HELO</name>
<dbReference type="Proteomes" id="UP000297452">
    <property type="component" value="Unassembled WGS sequence"/>
</dbReference>
<comment type="caution">
    <text evidence="1">The sequence shown here is derived from an EMBL/GenBank/DDBJ whole genome shotgun (WGS) entry which is preliminary data.</text>
</comment>
<proteinExistence type="predicted"/>
<gene>
    <name evidence="1" type="ORF">BOTNAR_0047g00350</name>
</gene>
<reference evidence="1 2" key="1">
    <citation type="submission" date="2017-12" db="EMBL/GenBank/DDBJ databases">
        <title>Comparative genomics of Botrytis spp.</title>
        <authorList>
            <person name="Valero-Jimenez C.A."/>
            <person name="Tapia P."/>
            <person name="Veloso J."/>
            <person name="Silva-Moreno E."/>
            <person name="Staats M."/>
            <person name="Valdes J.H."/>
            <person name="Van Kan J.A.L."/>
        </authorList>
    </citation>
    <scope>NUCLEOTIDE SEQUENCE [LARGE SCALE GENOMIC DNA]</scope>
    <source>
        <strain evidence="1 2">MUCL2120</strain>
    </source>
</reference>
<evidence type="ECO:0008006" key="3">
    <source>
        <dbReference type="Google" id="ProtNLM"/>
    </source>
</evidence>
<keyword evidence="2" id="KW-1185">Reference proteome</keyword>
<protein>
    <recommendedName>
        <fullName evidence="3">Fungal N-terminal domain-containing protein</fullName>
    </recommendedName>
</protein>
<dbReference type="OrthoDB" id="3200163at2759"/>
<evidence type="ECO:0000313" key="2">
    <source>
        <dbReference type="Proteomes" id="UP000297452"/>
    </source>
</evidence>
<organism evidence="1 2">
    <name type="scientific">Botryotinia narcissicola</name>
    <dbReference type="NCBI Taxonomy" id="278944"/>
    <lineage>
        <taxon>Eukaryota</taxon>
        <taxon>Fungi</taxon>
        <taxon>Dikarya</taxon>
        <taxon>Ascomycota</taxon>
        <taxon>Pezizomycotina</taxon>
        <taxon>Leotiomycetes</taxon>
        <taxon>Helotiales</taxon>
        <taxon>Sclerotiniaceae</taxon>
        <taxon>Botryotinia</taxon>
    </lineage>
</organism>
<evidence type="ECO:0000313" key="1">
    <source>
        <dbReference type="EMBL" id="TGO67167.1"/>
    </source>
</evidence>
<dbReference type="AlphaFoldDB" id="A0A4Z1JDX9"/>
<dbReference type="EMBL" id="PQXJ01000047">
    <property type="protein sequence ID" value="TGO67167.1"/>
    <property type="molecule type" value="Genomic_DNA"/>
</dbReference>
<sequence length="709" mass="81677">MAEAVVAAVSLGASVISFIGLTGQILQGCQYICDCFDDINGAPKEILNILEQLKCFEKGLRNFQYTLEKVKQSTDISESEDEIKLALELSGLTVKELQEFVNKYKRNGRNDWWRSFRFVKKKNIFTKYASRLYQAKIDIIALRDFNFNDRSDNGAETVSKNPLGNNEPLPVTRDCGGSLLDGLTNSRVVKQTTTRSTINAWLATIVIRSTTTILEQIFGDDTSNSEESLVTSKTTHKIDIRPNYLIQARYLVFIDQQRRGSIFGCSDMRLRCYNSVPLDAPIAKACRMGDLSMVRRLFAEGKATIHDMTSSIESKTMSSLLFYVWEQVFYNITIVKEDTYGCRISETVVRLSKLFKVMEYLIEAGIDPSDSTSNHSTGTTPLFWRVMHRLFGCHPLIIPYFKQLIWLILKKSIHDPFEHDGVLEQRLQDGLRYSVTSQFIPCVQNQDIWPLTALRSIEDELESSKQLSWHMHSLKEPPWALLYDPQGLYIQRVLHSFKFKDSTLESYCIDIFNSFIVLSMEHDHLYPRVRERIIQCLKAGMKINHASQRNRIYYGKTLYSAYRDIGGVELLRSILHDAGYKNLEIDEIFKQASSIMVEASLNSIQPSIIIKNGILDSNTLEMTNPWLLLSQKMLMLDPGYQRFLPGEPITDRTSETLARMHKSESLRKRKEQIFNYYTITWDTEDDYILIYLLPDDTQAMLRHSLKIYD</sequence>